<evidence type="ECO:0000259" key="5">
    <source>
        <dbReference type="Pfam" id="PF13657"/>
    </source>
</evidence>
<dbReference type="Gene3D" id="1.10.1070.20">
    <property type="match status" value="1"/>
</dbReference>
<feature type="domain" description="HipA-like C-terminal" evidence="4">
    <location>
        <begin position="163"/>
        <end position="389"/>
    </location>
</feature>
<dbReference type="EMBL" id="CP000619">
    <property type="protein sequence ID" value="ABO60293.1"/>
    <property type="molecule type" value="Genomic_DNA"/>
</dbReference>
<dbReference type="AlphaFoldDB" id="A4JVJ0"/>
<evidence type="ECO:0000256" key="2">
    <source>
        <dbReference type="ARBA" id="ARBA00022679"/>
    </source>
</evidence>
<protein>
    <submittedName>
        <fullName evidence="6">HipA domain protein</fullName>
    </submittedName>
</protein>
<evidence type="ECO:0000313" key="6">
    <source>
        <dbReference type="EMBL" id="ABO60293.1"/>
    </source>
</evidence>
<dbReference type="HOGENOM" id="CLU_041102_0_0_4"/>
<keyword evidence="2" id="KW-0808">Transferase</keyword>
<dbReference type="InterPro" id="IPR017508">
    <property type="entry name" value="HipA_N1"/>
</dbReference>
<proteinExistence type="inferred from homology"/>
<dbReference type="InterPro" id="IPR012893">
    <property type="entry name" value="HipA-like_C"/>
</dbReference>
<keyword evidence="3" id="KW-0418">Kinase</keyword>
<evidence type="ECO:0000259" key="4">
    <source>
        <dbReference type="Pfam" id="PF07804"/>
    </source>
</evidence>
<accession>A4JVJ0</accession>
<dbReference type="InterPro" id="IPR052028">
    <property type="entry name" value="HipA_Ser/Thr_kinase"/>
</dbReference>
<dbReference type="Pfam" id="PF13657">
    <property type="entry name" value="Couple_hipA"/>
    <property type="match status" value="1"/>
</dbReference>
<sequence length="447" mass="50385">MAEQERPVWVWLPGSITPVECGTFTWEPGEGKFLYSQDYLDRKDAAVAIDPINLPFSRSKKPARTTAMNGVFGVLRDAAPEGFGLDLLNAKHGNRTLDEIERMDLAAGDGVGAIEVCRPEEIEKKMSFLPPREEELRDRLARTDVGESITGLVRQLTGDDDGTSLGGEKPKLTVTREIGGKTEWWIAKLQPRNGARLLPAREYVAMKLAQRCGIDVAEVTFERVGVHEVVMVKRFDRKVVDGGVERTLFASGATVLRLDSDTTREDPDRSYPKLAHELRRWSGDHEHRGAVDQQRELWRRMVYNALVGNYDDHPRNHGLLYRDGRWVLSPAYDIVAIPQTPLVQAMAVNRHSRYASPENLVSDAQVFAYEPVQAWETLREMAATVHSSWRQMFHDECSVSEEDVEILRPAFKLAEGIVTGEMTLDPEIFNHKRRRGVARAPGHALEP</sequence>
<dbReference type="PANTHER" id="PTHR37419:SF8">
    <property type="entry name" value="TOXIN YJJJ"/>
    <property type="match status" value="1"/>
</dbReference>
<keyword evidence="6" id="KW-0614">Plasmid</keyword>
<organism evidence="6 7">
    <name type="scientific">Burkholderia vietnamiensis (strain G4 / LMG 22486)</name>
    <name type="common">Burkholderia cepacia (strain R1808)</name>
    <dbReference type="NCBI Taxonomy" id="269482"/>
    <lineage>
        <taxon>Bacteria</taxon>
        <taxon>Pseudomonadati</taxon>
        <taxon>Pseudomonadota</taxon>
        <taxon>Betaproteobacteria</taxon>
        <taxon>Burkholderiales</taxon>
        <taxon>Burkholderiaceae</taxon>
        <taxon>Burkholderia</taxon>
        <taxon>Burkholderia cepacia complex</taxon>
    </lineage>
</organism>
<dbReference type="GO" id="GO:0005829">
    <property type="term" value="C:cytosol"/>
    <property type="evidence" value="ECO:0007669"/>
    <property type="project" value="TreeGrafter"/>
</dbReference>
<geneLocation type="plasmid" evidence="6 7">
    <name>pBVIE03</name>
</geneLocation>
<dbReference type="GO" id="GO:0004674">
    <property type="term" value="F:protein serine/threonine kinase activity"/>
    <property type="evidence" value="ECO:0007669"/>
    <property type="project" value="TreeGrafter"/>
</dbReference>
<dbReference type="KEGG" id="bvi:Bcep1808_7416"/>
<evidence type="ECO:0000256" key="3">
    <source>
        <dbReference type="ARBA" id="ARBA00022777"/>
    </source>
</evidence>
<dbReference type="Proteomes" id="UP000002287">
    <property type="component" value="Plasmid pBVIE03"/>
</dbReference>
<evidence type="ECO:0000256" key="1">
    <source>
        <dbReference type="ARBA" id="ARBA00010164"/>
    </source>
</evidence>
<evidence type="ECO:0000313" key="7">
    <source>
        <dbReference type="Proteomes" id="UP000002287"/>
    </source>
</evidence>
<gene>
    <name evidence="6" type="ordered locus">Bcep1808_7416</name>
</gene>
<dbReference type="Pfam" id="PF07804">
    <property type="entry name" value="HipA_C"/>
    <property type="match status" value="1"/>
</dbReference>
<dbReference type="PANTHER" id="PTHR37419">
    <property type="entry name" value="SERINE/THREONINE-PROTEIN KINASE TOXIN HIPA"/>
    <property type="match status" value="1"/>
</dbReference>
<reference evidence="6 7" key="1">
    <citation type="submission" date="2007-03" db="EMBL/GenBank/DDBJ databases">
        <title>Complete sequence of plasmid pBVIE03 of Burkholderia vietnamiensis G4.</title>
        <authorList>
            <consortium name="US DOE Joint Genome Institute"/>
            <person name="Copeland A."/>
            <person name="Lucas S."/>
            <person name="Lapidus A."/>
            <person name="Barry K."/>
            <person name="Detter J.C."/>
            <person name="Glavina del Rio T."/>
            <person name="Hammon N."/>
            <person name="Israni S."/>
            <person name="Dalin E."/>
            <person name="Tice H."/>
            <person name="Pitluck S."/>
            <person name="Chain P."/>
            <person name="Malfatti S."/>
            <person name="Shin M."/>
            <person name="Vergez L."/>
            <person name="Schmutz J."/>
            <person name="Larimer F."/>
            <person name="Land M."/>
            <person name="Hauser L."/>
            <person name="Kyrpides N."/>
            <person name="Tiedje J."/>
            <person name="Richardson P."/>
        </authorList>
    </citation>
    <scope>NUCLEOTIDE SEQUENCE [LARGE SCALE GENOMIC DNA]</scope>
    <source>
        <strain evidence="7">G4 / LMG 22486</strain>
        <plasmid evidence="6 7">pBVIE03</plasmid>
    </source>
</reference>
<name>A4JVJ0_BURVG</name>
<comment type="similarity">
    <text evidence="1">Belongs to the HipA Ser/Thr kinase family.</text>
</comment>
<feature type="domain" description="HipA N-terminal subdomain 1" evidence="5">
    <location>
        <begin position="20"/>
        <end position="116"/>
    </location>
</feature>